<organism evidence="4 5">
    <name type="scientific">Apophysomyces ossiformis</name>
    <dbReference type="NCBI Taxonomy" id="679940"/>
    <lineage>
        <taxon>Eukaryota</taxon>
        <taxon>Fungi</taxon>
        <taxon>Fungi incertae sedis</taxon>
        <taxon>Mucoromycota</taxon>
        <taxon>Mucoromycotina</taxon>
        <taxon>Mucoromycetes</taxon>
        <taxon>Mucorales</taxon>
        <taxon>Mucorineae</taxon>
        <taxon>Mucoraceae</taxon>
        <taxon>Apophysomyces</taxon>
    </lineage>
</organism>
<dbReference type="Proteomes" id="UP000605846">
    <property type="component" value="Unassembled WGS sequence"/>
</dbReference>
<sequence length="347" mass="37367">MLLYGFGSNGSGQLGVGHEEDMSKPTLCIGIPANEHIVKVVGGGNHSAVLTKSGRVFLAGSGQWGEAKQKTMERSHGEQWTTFHEPVLLQNDTWRDVACGWAFTLLVSQSGRVYGFGSARFGELGPEVLADTGLVEVQGLQGIVAVACGWRHCVALDRKGHVFGWGWARHGQLGQRIGKQVKVAVQQLEEAGICSEIACGHLHTVLRRTDGTVLVFGSNKHGQLDDPKVPATHLSAGWHHNAILTSDNKLIGWGRNDHYQLHELENVSAFICGSEHTLAQQDNTVLAWGWNEHGNCGMGQDSTEPSPITLPQGRIVLLGAGCATSWIGIEPFEGSNSSNPEFGSESR</sequence>
<dbReference type="InterPro" id="IPR051210">
    <property type="entry name" value="Ub_ligase/GEF_domain"/>
</dbReference>
<dbReference type="OrthoDB" id="5370059at2759"/>
<keyword evidence="5" id="KW-1185">Reference proteome</keyword>
<dbReference type="PROSITE" id="PS50012">
    <property type="entry name" value="RCC1_3"/>
    <property type="match status" value="4"/>
</dbReference>
<comment type="caution">
    <text evidence="4">The sequence shown here is derived from an EMBL/GenBank/DDBJ whole genome shotgun (WGS) entry which is preliminary data.</text>
</comment>
<dbReference type="InterPro" id="IPR009091">
    <property type="entry name" value="RCC1/BLIP-II"/>
</dbReference>
<evidence type="ECO:0000256" key="2">
    <source>
        <dbReference type="PROSITE-ProRule" id="PRU00235"/>
    </source>
</evidence>
<feature type="repeat" description="RCC1" evidence="2">
    <location>
        <begin position="111"/>
        <end position="159"/>
    </location>
</feature>
<evidence type="ECO:0000313" key="5">
    <source>
        <dbReference type="Proteomes" id="UP000605846"/>
    </source>
</evidence>
<dbReference type="AlphaFoldDB" id="A0A8H7BYB9"/>
<dbReference type="Pfam" id="PF25390">
    <property type="entry name" value="WD40_RLD"/>
    <property type="match status" value="1"/>
</dbReference>
<feature type="repeat" description="RCC1" evidence="2">
    <location>
        <begin position="160"/>
        <end position="210"/>
    </location>
</feature>
<name>A0A8H7BYB9_9FUNG</name>
<dbReference type="SUPFAM" id="SSF50985">
    <property type="entry name" value="RCC1/BLIP-II"/>
    <property type="match status" value="1"/>
</dbReference>
<dbReference type="PANTHER" id="PTHR22870">
    <property type="entry name" value="REGULATOR OF CHROMOSOME CONDENSATION"/>
    <property type="match status" value="1"/>
</dbReference>
<dbReference type="Gene3D" id="2.130.10.30">
    <property type="entry name" value="Regulator of chromosome condensation 1/beta-lactamase-inhibitor protein II"/>
    <property type="match status" value="2"/>
</dbReference>
<evidence type="ECO:0000259" key="3">
    <source>
        <dbReference type="Pfam" id="PF25390"/>
    </source>
</evidence>
<feature type="domain" description="RCC1-like" evidence="3">
    <location>
        <begin position="3"/>
        <end position="325"/>
    </location>
</feature>
<dbReference type="InterPro" id="IPR000408">
    <property type="entry name" value="Reg_chr_condens"/>
</dbReference>
<dbReference type="InterPro" id="IPR058923">
    <property type="entry name" value="RCC1-like_dom"/>
</dbReference>
<protein>
    <recommendedName>
        <fullName evidence="3">RCC1-like domain-containing protein</fullName>
    </recommendedName>
</protein>
<evidence type="ECO:0000313" key="4">
    <source>
        <dbReference type="EMBL" id="KAF7731446.1"/>
    </source>
</evidence>
<accession>A0A8H7BYB9</accession>
<dbReference type="PANTHER" id="PTHR22870:SF360">
    <property type="entry name" value="ULTRAVIOLET-B RECEPTOR UVR8"/>
    <property type="match status" value="1"/>
</dbReference>
<reference evidence="4" key="1">
    <citation type="submission" date="2020-01" db="EMBL/GenBank/DDBJ databases">
        <title>Genome Sequencing of Three Apophysomyces-Like Fungal Strains Confirms a Novel Fungal Genus in the Mucoromycota with divergent Burkholderia-like Endosymbiotic Bacteria.</title>
        <authorList>
            <person name="Stajich J.E."/>
            <person name="Macias A.M."/>
            <person name="Carter-House D."/>
            <person name="Lovett B."/>
            <person name="Kasson L.R."/>
            <person name="Berry K."/>
            <person name="Grigoriev I."/>
            <person name="Chang Y."/>
            <person name="Spatafora J."/>
            <person name="Kasson M.T."/>
        </authorList>
    </citation>
    <scope>NUCLEOTIDE SEQUENCE</scope>
    <source>
        <strain evidence="4">NRRL A-21654</strain>
    </source>
</reference>
<feature type="repeat" description="RCC1" evidence="2">
    <location>
        <begin position="211"/>
        <end position="247"/>
    </location>
</feature>
<evidence type="ECO:0000256" key="1">
    <source>
        <dbReference type="ARBA" id="ARBA00022737"/>
    </source>
</evidence>
<dbReference type="PRINTS" id="PR00633">
    <property type="entry name" value="RCCNDNSATION"/>
</dbReference>
<proteinExistence type="predicted"/>
<feature type="repeat" description="RCC1" evidence="2">
    <location>
        <begin position="1"/>
        <end position="53"/>
    </location>
</feature>
<keyword evidence="1" id="KW-0677">Repeat</keyword>
<gene>
    <name evidence="4" type="ORF">EC973_000254</name>
</gene>
<dbReference type="EMBL" id="JABAYA010000010">
    <property type="protein sequence ID" value="KAF7731446.1"/>
    <property type="molecule type" value="Genomic_DNA"/>
</dbReference>